<comment type="subcellular location">
    <subcellularLocation>
        <location evidence="1">Cell projection</location>
        <location evidence="1">Cilium</location>
    </subcellularLocation>
</comment>
<feature type="region of interest" description="Disordered" evidence="5">
    <location>
        <begin position="167"/>
        <end position="195"/>
    </location>
</feature>
<feature type="region of interest" description="Disordered" evidence="5">
    <location>
        <begin position="213"/>
        <end position="250"/>
    </location>
</feature>
<feature type="domain" description="CCDC113/CCDC96 coiled-coil" evidence="6">
    <location>
        <begin position="390"/>
        <end position="564"/>
    </location>
</feature>
<reference evidence="8" key="2">
    <citation type="submission" date="2009-11" db="EMBL/GenBank/DDBJ databases">
        <title>The Genome Sequence of Allomyces macrogynus strain ATCC 38327.</title>
        <authorList>
            <consortium name="The Broad Institute Genome Sequencing Platform"/>
            <person name="Russ C."/>
            <person name="Cuomo C."/>
            <person name="Shea T."/>
            <person name="Young S.K."/>
            <person name="Zeng Q."/>
            <person name="Koehrsen M."/>
            <person name="Haas B."/>
            <person name="Borodovsky M."/>
            <person name="Guigo R."/>
            <person name="Alvarado L."/>
            <person name="Berlin A."/>
            <person name="Borenstein D."/>
            <person name="Chen Z."/>
            <person name="Engels R."/>
            <person name="Freedman E."/>
            <person name="Gellesch M."/>
            <person name="Goldberg J."/>
            <person name="Griggs A."/>
            <person name="Gujja S."/>
            <person name="Heiman D."/>
            <person name="Hepburn T."/>
            <person name="Howarth C."/>
            <person name="Jen D."/>
            <person name="Larson L."/>
            <person name="Lewis B."/>
            <person name="Mehta T."/>
            <person name="Park D."/>
            <person name="Pearson M."/>
            <person name="Roberts A."/>
            <person name="Saif S."/>
            <person name="Shenoy N."/>
            <person name="Sisk P."/>
            <person name="Stolte C."/>
            <person name="Sykes S."/>
            <person name="Walk T."/>
            <person name="White J."/>
            <person name="Yandava C."/>
            <person name="Burger G."/>
            <person name="Gray M.W."/>
            <person name="Holland P.W.H."/>
            <person name="King N."/>
            <person name="Lang F.B.F."/>
            <person name="Roger A.J."/>
            <person name="Ruiz-Trillo I."/>
            <person name="Lander E."/>
            <person name="Nusbaum C."/>
        </authorList>
    </citation>
    <scope>NUCLEOTIDE SEQUENCE [LARGE SCALE GENOMIC DNA]</scope>
    <source>
        <strain evidence="8">ATCC 38327</strain>
    </source>
</reference>
<feature type="compositionally biased region" description="Low complexity" evidence="5">
    <location>
        <begin position="48"/>
        <end position="88"/>
    </location>
</feature>
<proteinExistence type="predicted"/>
<dbReference type="OrthoDB" id="10254794at2759"/>
<gene>
    <name evidence="7" type="ORF">AMAG_07131</name>
</gene>
<dbReference type="PANTHER" id="PTHR15654:SF1">
    <property type="entry name" value="COILED-COIL DOMAIN-CONTAINING PROTEIN 96"/>
    <property type="match status" value="1"/>
</dbReference>
<dbReference type="VEuPathDB" id="FungiDB:AMAG_07131"/>
<dbReference type="InterPro" id="IPR051885">
    <property type="entry name" value="CC_CF"/>
</dbReference>
<evidence type="ECO:0000259" key="6">
    <source>
        <dbReference type="Pfam" id="PF13870"/>
    </source>
</evidence>
<organism evidence="7 8">
    <name type="scientific">Allomyces macrogynus (strain ATCC 38327)</name>
    <name type="common">Allomyces javanicus var. macrogynus</name>
    <dbReference type="NCBI Taxonomy" id="578462"/>
    <lineage>
        <taxon>Eukaryota</taxon>
        <taxon>Fungi</taxon>
        <taxon>Fungi incertae sedis</taxon>
        <taxon>Blastocladiomycota</taxon>
        <taxon>Blastocladiomycetes</taxon>
        <taxon>Blastocladiales</taxon>
        <taxon>Blastocladiaceae</taxon>
        <taxon>Allomyces</taxon>
    </lineage>
</organism>
<feature type="compositionally biased region" description="Low complexity" evidence="5">
    <location>
        <begin position="9"/>
        <end position="22"/>
    </location>
</feature>
<keyword evidence="3" id="KW-0966">Cell projection</keyword>
<dbReference type="GO" id="GO:0005930">
    <property type="term" value="C:axoneme"/>
    <property type="evidence" value="ECO:0007669"/>
    <property type="project" value="TreeGrafter"/>
</dbReference>
<dbReference type="AlphaFoldDB" id="A0A0L0SHD3"/>
<evidence type="ECO:0000256" key="5">
    <source>
        <dbReference type="SAM" id="MobiDB-lite"/>
    </source>
</evidence>
<feature type="coiled-coil region" evidence="4">
    <location>
        <begin position="262"/>
        <end position="369"/>
    </location>
</feature>
<sequence length="583" mass="62233">MADTPGDTLAADAPQPDLAPAPTSDGEAPPSSARDPPNDATSSASDSALPPGADPGGAEAPAAPETGPAPPGDGTATPAPLPGTEEPTVPAESGVTDGADAGATAPADPAAEIADAAPADAPFPLAPDAAPVTGAAESHDDPATTEAVDDGAAVGDCAVADPTAALDSASAPTNGADPAVTANDARAGGSTPAVFDTPLEADTVVSEPVAVNAAPADPSAPAPAAASDPSADTAAAAPASGTSRAASASHPAIDRAACLQRIKDALAARDTLRATNVQLQNKLSDVFRKRRAEDKGLEADKSVADQDQRYATLMAQLRQLRGEYDDMERTNSQTEHEYKIKLEEKKREIADKSDEFRKYKRQIAQSAENSRTGKPIPVKVIDQLEALEIKREQDVAAVRLENIKLRNKLKRHEHTLRQKEELAEGLHLIDFEQLKIENQTYNEKIEERNEELMKLRKKITNVVQVLAHIKEKLQFVQEENLVLKSELQELEGQVTIERDRLPVAKRQREALRAKNVYLREKNGLLGNEALLRDFEERVDAVAALEQEIHRYQKLYSTLSIAQARLKTQERNRTLLPMILGRMP</sequence>
<reference evidence="7 8" key="1">
    <citation type="submission" date="2009-11" db="EMBL/GenBank/DDBJ databases">
        <title>Annotation of Allomyces macrogynus ATCC 38327.</title>
        <authorList>
            <consortium name="The Broad Institute Genome Sequencing Platform"/>
            <person name="Russ C."/>
            <person name="Cuomo C."/>
            <person name="Burger G."/>
            <person name="Gray M.W."/>
            <person name="Holland P.W.H."/>
            <person name="King N."/>
            <person name="Lang F.B.F."/>
            <person name="Roger A.J."/>
            <person name="Ruiz-Trillo I."/>
            <person name="Young S.K."/>
            <person name="Zeng Q."/>
            <person name="Gargeya S."/>
            <person name="Fitzgerald M."/>
            <person name="Haas B."/>
            <person name="Abouelleil A."/>
            <person name="Alvarado L."/>
            <person name="Arachchi H.M."/>
            <person name="Berlin A."/>
            <person name="Chapman S.B."/>
            <person name="Gearin G."/>
            <person name="Goldberg J."/>
            <person name="Griggs A."/>
            <person name="Gujja S."/>
            <person name="Hansen M."/>
            <person name="Heiman D."/>
            <person name="Howarth C."/>
            <person name="Larimer J."/>
            <person name="Lui A."/>
            <person name="MacDonald P.J.P."/>
            <person name="McCowen C."/>
            <person name="Montmayeur A."/>
            <person name="Murphy C."/>
            <person name="Neiman D."/>
            <person name="Pearson M."/>
            <person name="Priest M."/>
            <person name="Roberts A."/>
            <person name="Saif S."/>
            <person name="Shea T."/>
            <person name="Sisk P."/>
            <person name="Stolte C."/>
            <person name="Sykes S."/>
            <person name="Wortman J."/>
            <person name="Nusbaum C."/>
            <person name="Birren B."/>
        </authorList>
    </citation>
    <scope>NUCLEOTIDE SEQUENCE [LARGE SCALE GENOMIC DNA]</scope>
    <source>
        <strain evidence="7 8">ATCC 38327</strain>
    </source>
</reference>
<feature type="compositionally biased region" description="Low complexity" evidence="5">
    <location>
        <begin position="99"/>
        <end position="131"/>
    </location>
</feature>
<name>A0A0L0SHD3_ALLM3</name>
<dbReference type="Proteomes" id="UP000054350">
    <property type="component" value="Unassembled WGS sequence"/>
</dbReference>
<dbReference type="GO" id="GO:0036064">
    <property type="term" value="C:ciliary basal body"/>
    <property type="evidence" value="ECO:0007669"/>
    <property type="project" value="TreeGrafter"/>
</dbReference>
<evidence type="ECO:0000256" key="4">
    <source>
        <dbReference type="SAM" id="Coils"/>
    </source>
</evidence>
<dbReference type="InterPro" id="IPR025254">
    <property type="entry name" value="CCDC113/CCDC96_CC"/>
</dbReference>
<protein>
    <recommendedName>
        <fullName evidence="6">CCDC113/CCDC96 coiled-coil domain-containing protein</fullName>
    </recommendedName>
</protein>
<accession>A0A0L0SHD3</accession>
<evidence type="ECO:0000256" key="2">
    <source>
        <dbReference type="ARBA" id="ARBA00023054"/>
    </source>
</evidence>
<dbReference type="EMBL" id="GG745339">
    <property type="protein sequence ID" value="KNE61859.1"/>
    <property type="molecule type" value="Genomic_DNA"/>
</dbReference>
<keyword evidence="8" id="KW-1185">Reference proteome</keyword>
<evidence type="ECO:0000256" key="1">
    <source>
        <dbReference type="ARBA" id="ARBA00004138"/>
    </source>
</evidence>
<dbReference type="PANTHER" id="PTHR15654">
    <property type="entry name" value="COILED-COIL DOMAIN-CONTAINING PROTEIN 113-RELATED"/>
    <property type="match status" value="1"/>
</dbReference>
<feature type="compositionally biased region" description="Low complexity" evidence="5">
    <location>
        <begin position="213"/>
        <end position="249"/>
    </location>
</feature>
<evidence type="ECO:0000313" key="8">
    <source>
        <dbReference type="Proteomes" id="UP000054350"/>
    </source>
</evidence>
<dbReference type="STRING" id="578462.A0A0L0SHD3"/>
<keyword evidence="2 4" id="KW-0175">Coiled coil</keyword>
<dbReference type="GO" id="GO:0060271">
    <property type="term" value="P:cilium assembly"/>
    <property type="evidence" value="ECO:0007669"/>
    <property type="project" value="TreeGrafter"/>
</dbReference>
<feature type="region of interest" description="Disordered" evidence="5">
    <location>
        <begin position="1"/>
        <end position="155"/>
    </location>
</feature>
<evidence type="ECO:0000313" key="7">
    <source>
        <dbReference type="EMBL" id="KNE61859.1"/>
    </source>
</evidence>
<feature type="coiled-coil region" evidence="4">
    <location>
        <begin position="395"/>
        <end position="493"/>
    </location>
</feature>
<dbReference type="eggNOG" id="ENOG502QS75">
    <property type="taxonomic scope" value="Eukaryota"/>
</dbReference>
<dbReference type="Pfam" id="PF13870">
    <property type="entry name" value="CCDC113_CCDC96_CC"/>
    <property type="match status" value="1"/>
</dbReference>
<evidence type="ECO:0000256" key="3">
    <source>
        <dbReference type="ARBA" id="ARBA00023273"/>
    </source>
</evidence>